<evidence type="ECO:0000313" key="8">
    <source>
        <dbReference type="Proteomes" id="UP000800200"/>
    </source>
</evidence>
<evidence type="ECO:0000256" key="6">
    <source>
        <dbReference type="SAM" id="Phobius"/>
    </source>
</evidence>
<dbReference type="AlphaFoldDB" id="A0A6A6DEP9"/>
<name>A0A6A6DEP9_9PEZI</name>
<keyword evidence="2" id="KW-0813">Transport</keyword>
<sequence length="492" mass="56274">MSLEFISCVFVPQDSLFHSIPYASPSCSLLGAPHAEKRFSFQRAKACDPDAIATLHKLIRKIDIRVMIFACIMFMALEHDCANILQVNTENFLKNLHLTSNDYNLGNTIFKLSFLCVELLSQFVNKWMGPDRWIPIRASLLTCRSLLGILQGVFIPDIILYLSYFYKHRELSFHLGFFWTAMGIADILAGFLAYALLHMKGLGDMQDGGDCFLSKHLSDGKLGMREKGWFTAREEGIMVNRITRDDPSKGSMHNRQSVTPKLLWESLKDYDLWPLYILGLLFQIQMTSPQQYLTLSLRGRGFDTFQSNLLAVSWTLIHIILMLTLAYFAEINQELTAHSMTGEIWAIPFLLWLVVTGLAKAKKWKIWAIITLPLSYPNGHPIQVGWNSRNSNTVRSRTVSAACYNMFVQASSAISSNIYRKDDAPNYTRSNETLLGIAPGNFGVYFLAKTYYIWRNKQRGKIWNVMTEQDKLEYLETTTDEGNKRLGFMFAY</sequence>
<dbReference type="Proteomes" id="UP000800200">
    <property type="component" value="Unassembled WGS sequence"/>
</dbReference>
<accession>A0A6A6DEP9</accession>
<evidence type="ECO:0000256" key="2">
    <source>
        <dbReference type="ARBA" id="ARBA00022448"/>
    </source>
</evidence>
<feature type="transmembrane region" description="Helical" evidence="6">
    <location>
        <begin position="308"/>
        <end position="329"/>
    </location>
</feature>
<dbReference type="GO" id="GO:0022857">
    <property type="term" value="F:transmembrane transporter activity"/>
    <property type="evidence" value="ECO:0007669"/>
    <property type="project" value="TreeGrafter"/>
</dbReference>
<dbReference type="InterPro" id="IPR036259">
    <property type="entry name" value="MFS_trans_sf"/>
</dbReference>
<dbReference type="SUPFAM" id="SSF103473">
    <property type="entry name" value="MFS general substrate transporter"/>
    <property type="match status" value="1"/>
</dbReference>
<dbReference type="GO" id="GO:0016020">
    <property type="term" value="C:membrane"/>
    <property type="evidence" value="ECO:0007669"/>
    <property type="project" value="UniProtKB-SubCell"/>
</dbReference>
<protein>
    <submittedName>
        <fullName evidence="7">Major facilitator superfamily transporter</fullName>
    </submittedName>
</protein>
<dbReference type="PANTHER" id="PTHR43791:SF65">
    <property type="entry name" value="MAJOR FACILITATOR SUPERFAMILY (MFS) PROFILE DOMAIN-CONTAINING PROTEIN-RELATED"/>
    <property type="match status" value="1"/>
</dbReference>
<dbReference type="PANTHER" id="PTHR43791">
    <property type="entry name" value="PERMEASE-RELATED"/>
    <property type="match status" value="1"/>
</dbReference>
<evidence type="ECO:0000256" key="1">
    <source>
        <dbReference type="ARBA" id="ARBA00004141"/>
    </source>
</evidence>
<evidence type="ECO:0000256" key="5">
    <source>
        <dbReference type="ARBA" id="ARBA00023136"/>
    </source>
</evidence>
<proteinExistence type="predicted"/>
<evidence type="ECO:0000313" key="7">
    <source>
        <dbReference type="EMBL" id="KAF2177615.1"/>
    </source>
</evidence>
<comment type="subcellular location">
    <subcellularLocation>
        <location evidence="1">Membrane</location>
        <topology evidence="1">Multi-pass membrane protein</topology>
    </subcellularLocation>
</comment>
<reference evidence="7" key="1">
    <citation type="journal article" date="2020" name="Stud. Mycol.">
        <title>101 Dothideomycetes genomes: a test case for predicting lifestyles and emergence of pathogens.</title>
        <authorList>
            <person name="Haridas S."/>
            <person name="Albert R."/>
            <person name="Binder M."/>
            <person name="Bloem J."/>
            <person name="Labutti K."/>
            <person name="Salamov A."/>
            <person name="Andreopoulos B."/>
            <person name="Baker S."/>
            <person name="Barry K."/>
            <person name="Bills G."/>
            <person name="Bluhm B."/>
            <person name="Cannon C."/>
            <person name="Castanera R."/>
            <person name="Culley D."/>
            <person name="Daum C."/>
            <person name="Ezra D."/>
            <person name="Gonzalez J."/>
            <person name="Henrissat B."/>
            <person name="Kuo A."/>
            <person name="Liang C."/>
            <person name="Lipzen A."/>
            <person name="Lutzoni F."/>
            <person name="Magnuson J."/>
            <person name="Mondo S."/>
            <person name="Nolan M."/>
            <person name="Ohm R."/>
            <person name="Pangilinan J."/>
            <person name="Park H.-J."/>
            <person name="Ramirez L."/>
            <person name="Alfaro M."/>
            <person name="Sun H."/>
            <person name="Tritt A."/>
            <person name="Yoshinaga Y."/>
            <person name="Zwiers L.-H."/>
            <person name="Turgeon B."/>
            <person name="Goodwin S."/>
            <person name="Spatafora J."/>
            <person name="Crous P."/>
            <person name="Grigoriev I."/>
        </authorList>
    </citation>
    <scope>NUCLEOTIDE SEQUENCE</scope>
    <source>
        <strain evidence="7">CBS 207.26</strain>
    </source>
</reference>
<evidence type="ECO:0000256" key="4">
    <source>
        <dbReference type="ARBA" id="ARBA00022989"/>
    </source>
</evidence>
<gene>
    <name evidence="7" type="ORF">K469DRAFT_732370</name>
</gene>
<keyword evidence="8" id="KW-1185">Reference proteome</keyword>
<evidence type="ECO:0000256" key="3">
    <source>
        <dbReference type="ARBA" id="ARBA00022692"/>
    </source>
</evidence>
<keyword evidence="3 6" id="KW-0812">Transmembrane</keyword>
<feature type="transmembrane region" description="Helical" evidence="6">
    <location>
        <begin position="145"/>
        <end position="164"/>
    </location>
</feature>
<dbReference type="Gene3D" id="1.20.1250.20">
    <property type="entry name" value="MFS general substrate transporter like domains"/>
    <property type="match status" value="1"/>
</dbReference>
<organism evidence="7 8">
    <name type="scientific">Zopfia rhizophila CBS 207.26</name>
    <dbReference type="NCBI Taxonomy" id="1314779"/>
    <lineage>
        <taxon>Eukaryota</taxon>
        <taxon>Fungi</taxon>
        <taxon>Dikarya</taxon>
        <taxon>Ascomycota</taxon>
        <taxon>Pezizomycotina</taxon>
        <taxon>Dothideomycetes</taxon>
        <taxon>Dothideomycetes incertae sedis</taxon>
        <taxon>Zopfiaceae</taxon>
        <taxon>Zopfia</taxon>
    </lineage>
</organism>
<feature type="transmembrane region" description="Helical" evidence="6">
    <location>
        <begin position="176"/>
        <end position="197"/>
    </location>
</feature>
<dbReference type="OrthoDB" id="1935484at2759"/>
<feature type="transmembrane region" description="Helical" evidence="6">
    <location>
        <begin position="335"/>
        <end position="355"/>
    </location>
</feature>
<keyword evidence="5 6" id="KW-0472">Membrane</keyword>
<keyword evidence="4 6" id="KW-1133">Transmembrane helix</keyword>
<dbReference type="EMBL" id="ML994686">
    <property type="protein sequence ID" value="KAF2177615.1"/>
    <property type="molecule type" value="Genomic_DNA"/>
</dbReference>